<keyword evidence="1" id="KW-0732">Signal</keyword>
<organism evidence="2">
    <name type="scientific">Chromera velia CCMP2878</name>
    <dbReference type="NCBI Taxonomy" id="1169474"/>
    <lineage>
        <taxon>Eukaryota</taxon>
        <taxon>Sar</taxon>
        <taxon>Alveolata</taxon>
        <taxon>Colpodellida</taxon>
        <taxon>Chromeraceae</taxon>
        <taxon>Chromera</taxon>
    </lineage>
</organism>
<accession>A0A0G4I4Y9</accession>
<sequence length="494" mass="53915">MKFLCCMLLLAGAVAEVAVTQLASRPRDVLKKELVQLYTMYGNETAVSSSGFGAVAKQSWDSMKSSASSAPTKTPSDLLSEMMTRETDAQSSAIPAGIAVFKKRCKNGDAAYLHIAAVSETAFTFNSMFVECETTRDIMMREVLKSKLSLWTLGIAKPLKTEDQSPCKGAGVVRKEVLDICYSGDCSHAFHTVSSASPECLDDITTGFNLLSRLSIVGTARAAGVEVPSAPLALPAPFRPALRAGAAEDKKEKEPEKKENKSFSGSMKILDEGITSAVHAVKEVLSIFSTKSTSQIIGEQTCLGFDQFKSKSVVNVIECLDDSKSVDFVDAYFHDVLWAFGGDKEKMRGQLIAWEYSRGTNFTADDMQFTNTADSTVRLMKIFKNHPTDEACSNWAIVDYSGMFHLAPDLIFWQKTKSNIFGSKSETVIEKVPHKISLEDVQALQLFFHALAIGRLAEARGIPFEWPDVPGCGGQKPTNPPAPVEPVKLQELRV</sequence>
<evidence type="ECO:0000256" key="1">
    <source>
        <dbReference type="SAM" id="SignalP"/>
    </source>
</evidence>
<evidence type="ECO:0000313" key="2">
    <source>
        <dbReference type="EMBL" id="CEM52054.1"/>
    </source>
</evidence>
<gene>
    <name evidence="2" type="ORF">Cvel_11033</name>
</gene>
<dbReference type="EMBL" id="CDMZ01005127">
    <property type="protein sequence ID" value="CEM52054.1"/>
    <property type="molecule type" value="Genomic_DNA"/>
</dbReference>
<protein>
    <submittedName>
        <fullName evidence="2">Uncharacterized protein</fullName>
    </submittedName>
</protein>
<name>A0A0G4I4Y9_9ALVE</name>
<reference evidence="2" key="1">
    <citation type="submission" date="2014-11" db="EMBL/GenBank/DDBJ databases">
        <authorList>
            <person name="Otto D Thomas"/>
            <person name="Naeem Raeece"/>
        </authorList>
    </citation>
    <scope>NUCLEOTIDE SEQUENCE</scope>
</reference>
<feature type="signal peptide" evidence="1">
    <location>
        <begin position="1"/>
        <end position="15"/>
    </location>
</feature>
<dbReference type="AlphaFoldDB" id="A0A0G4I4Y9"/>
<feature type="chain" id="PRO_5013198309" evidence="1">
    <location>
        <begin position="16"/>
        <end position="494"/>
    </location>
</feature>
<dbReference type="VEuPathDB" id="CryptoDB:Cvel_11033"/>
<proteinExistence type="predicted"/>